<name>A0ABW3VEU9_9PSEU</name>
<dbReference type="PROSITE" id="PS51186">
    <property type="entry name" value="GNAT"/>
    <property type="match status" value="1"/>
</dbReference>
<dbReference type="Gene3D" id="3.40.630.30">
    <property type="match status" value="1"/>
</dbReference>
<keyword evidence="2 5" id="KW-0012">Acyltransferase</keyword>
<gene>
    <name evidence="5" type="ORF">ACFQ34_10470</name>
</gene>
<dbReference type="InterPro" id="IPR050832">
    <property type="entry name" value="Bact_Acetyltransf"/>
</dbReference>
<keyword evidence="6" id="KW-1185">Reference proteome</keyword>
<evidence type="ECO:0000256" key="1">
    <source>
        <dbReference type="ARBA" id="ARBA00022679"/>
    </source>
</evidence>
<dbReference type="PANTHER" id="PTHR43877">
    <property type="entry name" value="AMINOALKYLPHOSPHONATE N-ACETYLTRANSFERASE-RELATED-RELATED"/>
    <property type="match status" value="1"/>
</dbReference>
<feature type="region of interest" description="Disordered" evidence="3">
    <location>
        <begin position="1"/>
        <end position="20"/>
    </location>
</feature>
<evidence type="ECO:0000256" key="2">
    <source>
        <dbReference type="ARBA" id="ARBA00023315"/>
    </source>
</evidence>
<dbReference type="InterPro" id="IPR016181">
    <property type="entry name" value="Acyl_CoA_acyltransferase"/>
</dbReference>
<dbReference type="Pfam" id="PF00583">
    <property type="entry name" value="Acetyltransf_1"/>
    <property type="match status" value="1"/>
</dbReference>
<dbReference type="InterPro" id="IPR000182">
    <property type="entry name" value="GNAT_dom"/>
</dbReference>
<evidence type="ECO:0000259" key="4">
    <source>
        <dbReference type="PROSITE" id="PS51186"/>
    </source>
</evidence>
<dbReference type="Proteomes" id="UP001597182">
    <property type="component" value="Unassembled WGS sequence"/>
</dbReference>
<dbReference type="RefSeq" id="WP_013674144.1">
    <property type="nucleotide sequence ID" value="NZ_BAABKS010000033.1"/>
</dbReference>
<accession>A0ABW3VEU9</accession>
<dbReference type="EC" id="2.3.-.-" evidence="5"/>
<organism evidence="5 6">
    <name type="scientific">Pseudonocardia benzenivorans</name>
    <dbReference type="NCBI Taxonomy" id="228005"/>
    <lineage>
        <taxon>Bacteria</taxon>
        <taxon>Bacillati</taxon>
        <taxon>Actinomycetota</taxon>
        <taxon>Actinomycetes</taxon>
        <taxon>Pseudonocardiales</taxon>
        <taxon>Pseudonocardiaceae</taxon>
        <taxon>Pseudonocardia</taxon>
    </lineage>
</organism>
<dbReference type="GO" id="GO:0016746">
    <property type="term" value="F:acyltransferase activity"/>
    <property type="evidence" value="ECO:0007669"/>
    <property type="project" value="UniProtKB-KW"/>
</dbReference>
<comment type="caution">
    <text evidence="5">The sequence shown here is derived from an EMBL/GenBank/DDBJ whole genome shotgun (WGS) entry which is preliminary data.</text>
</comment>
<sequence length="184" mass="19613">MPEPASGVPVPGSQGPGSAARPEFVVRVADERDVEALAGLRRAWLEERAGAPVADPGFEAAFAQWWRTEQPRRTFWLAEVGSDRAGWTAIGSINVVEIVAMPRPGSRGGRVGHVGNAFVLANFADRGVPRALLQAVVEHAGERRYRRLMLAPTAGSAAFYRRAGFTPAGDTLLVLDPHAAPDPG</sequence>
<feature type="domain" description="N-acetyltransferase" evidence="4">
    <location>
        <begin position="24"/>
        <end position="184"/>
    </location>
</feature>
<dbReference type="SUPFAM" id="SSF55729">
    <property type="entry name" value="Acyl-CoA N-acyltransferases (Nat)"/>
    <property type="match status" value="1"/>
</dbReference>
<protein>
    <submittedName>
        <fullName evidence="5">GNAT family N-acetyltransferase</fullName>
        <ecNumber evidence="5">2.3.-.-</ecNumber>
    </submittedName>
</protein>
<evidence type="ECO:0000313" key="6">
    <source>
        <dbReference type="Proteomes" id="UP001597182"/>
    </source>
</evidence>
<dbReference type="EMBL" id="JBHTMB010000078">
    <property type="protein sequence ID" value="MFD1233707.1"/>
    <property type="molecule type" value="Genomic_DNA"/>
</dbReference>
<keyword evidence="1 5" id="KW-0808">Transferase</keyword>
<evidence type="ECO:0000313" key="5">
    <source>
        <dbReference type="EMBL" id="MFD1233707.1"/>
    </source>
</evidence>
<evidence type="ECO:0000256" key="3">
    <source>
        <dbReference type="SAM" id="MobiDB-lite"/>
    </source>
</evidence>
<reference evidence="6" key="1">
    <citation type="journal article" date="2019" name="Int. J. Syst. Evol. Microbiol.">
        <title>The Global Catalogue of Microorganisms (GCM) 10K type strain sequencing project: providing services to taxonomists for standard genome sequencing and annotation.</title>
        <authorList>
            <consortium name="The Broad Institute Genomics Platform"/>
            <consortium name="The Broad Institute Genome Sequencing Center for Infectious Disease"/>
            <person name="Wu L."/>
            <person name="Ma J."/>
        </authorList>
    </citation>
    <scope>NUCLEOTIDE SEQUENCE [LARGE SCALE GENOMIC DNA]</scope>
    <source>
        <strain evidence="6">CCUG 49018</strain>
    </source>
</reference>
<proteinExistence type="predicted"/>